<feature type="compositionally biased region" description="Low complexity" evidence="1">
    <location>
        <begin position="241"/>
        <end position="252"/>
    </location>
</feature>
<feature type="compositionally biased region" description="Pro residues" evidence="1">
    <location>
        <begin position="447"/>
        <end position="456"/>
    </location>
</feature>
<name>A0AAV5AEX4_9AGAM</name>
<protein>
    <submittedName>
        <fullName evidence="2">Uncharacterized protein</fullName>
    </submittedName>
</protein>
<feature type="compositionally biased region" description="Polar residues" evidence="1">
    <location>
        <begin position="482"/>
        <end position="504"/>
    </location>
</feature>
<dbReference type="EMBL" id="BPWL01000006">
    <property type="protein sequence ID" value="GJJ11450.1"/>
    <property type="molecule type" value="Genomic_DNA"/>
</dbReference>
<feature type="compositionally biased region" description="Low complexity" evidence="1">
    <location>
        <begin position="213"/>
        <end position="232"/>
    </location>
</feature>
<feature type="region of interest" description="Disordered" evidence="1">
    <location>
        <begin position="400"/>
        <end position="504"/>
    </location>
</feature>
<sequence>MPNQLKIFASGNGDVDEMKGQVTVGEICYGVFSEPSRNMGVRLAIMHIPDTVGGVWRARATVHGKAVAARFKAQEILRVSNINQFSVQTFRSALRLPPRVTDYVPSPIDNDSLPITSPPPRIDSLKDRGAITQKPVPASNQPSFLNRSAIHLTESPTMTGLLSPPNNVTQLSLLTMNTVSTHTNNNATQLSLLSMNTGTAAIENFSQRRKDSPPLSLLPSPPENNNGNGNDNVLKGREHVSSSPETSSLRSSRLGYPTLSPRQPFVPRSFQPSDSSSSSEEESDDDEEDDDGDACDYKPRRHSRISPSINYSEVSDHSDHDIPDSISIVSSTFPRPTTASSSSNSNPNPNLTKLSYDKPLPPIRTSSIEPISALPYMSPPSPLPPLKKISLIIDSTDRLLPIDNDEDDDDSFQVLPRKSKDSLTGITISSLPSPPSSPEGFKAPLMTPVPPLPPPQISRQSKPNTQPSPPSEPLKVQFKLPSPQSAQVVQIQAPQADIQTQTQSNSQFGFRRLIGSRSVEQSQPASPPQNPPIESTISHNKLPLYGAFRSSPNNINNNAKQFTHRRISTSIDEAEERKLAVLEEERRRRTMELAEREKQEKREQEARDREFMERREQERRKRMENVRRVEMIRVELKRQREEEEARKNAERERRVEEQLSRQSRDMGSPLSVLTLERIVAIREWDEGYEELEFMPNGFAVEMIGGTAWLLFADSKEEKEIFAGLLGQARCIHPY</sequence>
<organism evidence="2 3">
    <name type="scientific">Clathrus columnatus</name>
    <dbReference type="NCBI Taxonomy" id="1419009"/>
    <lineage>
        <taxon>Eukaryota</taxon>
        <taxon>Fungi</taxon>
        <taxon>Dikarya</taxon>
        <taxon>Basidiomycota</taxon>
        <taxon>Agaricomycotina</taxon>
        <taxon>Agaricomycetes</taxon>
        <taxon>Phallomycetidae</taxon>
        <taxon>Phallales</taxon>
        <taxon>Clathraceae</taxon>
        <taxon>Clathrus</taxon>
    </lineage>
</organism>
<evidence type="ECO:0000256" key="1">
    <source>
        <dbReference type="SAM" id="MobiDB-lite"/>
    </source>
</evidence>
<evidence type="ECO:0000313" key="3">
    <source>
        <dbReference type="Proteomes" id="UP001050691"/>
    </source>
</evidence>
<feature type="region of interest" description="Disordered" evidence="1">
    <location>
        <begin position="208"/>
        <end position="366"/>
    </location>
</feature>
<feature type="region of interest" description="Disordered" evidence="1">
    <location>
        <begin position="517"/>
        <end position="538"/>
    </location>
</feature>
<accession>A0AAV5AEX4</accession>
<feature type="compositionally biased region" description="Acidic residues" evidence="1">
    <location>
        <begin position="279"/>
        <end position="294"/>
    </location>
</feature>
<comment type="caution">
    <text evidence="2">The sequence shown here is derived from an EMBL/GenBank/DDBJ whole genome shotgun (WGS) entry which is preliminary data.</text>
</comment>
<proteinExistence type="predicted"/>
<feature type="compositionally biased region" description="Low complexity" evidence="1">
    <location>
        <begin position="340"/>
        <end position="350"/>
    </location>
</feature>
<feature type="region of interest" description="Disordered" evidence="1">
    <location>
        <begin position="639"/>
        <end position="663"/>
    </location>
</feature>
<keyword evidence="3" id="KW-1185">Reference proteome</keyword>
<reference evidence="2" key="1">
    <citation type="submission" date="2021-10" db="EMBL/GenBank/DDBJ databases">
        <title>De novo Genome Assembly of Clathrus columnatus (Basidiomycota, Fungi) Using Illumina and Nanopore Sequence Data.</title>
        <authorList>
            <person name="Ogiso-Tanaka E."/>
            <person name="Itagaki H."/>
            <person name="Hosoya T."/>
            <person name="Hosaka K."/>
        </authorList>
    </citation>
    <scope>NUCLEOTIDE SEQUENCE</scope>
    <source>
        <strain evidence="2">MO-923</strain>
    </source>
</reference>
<feature type="region of interest" description="Disordered" evidence="1">
    <location>
        <begin position="589"/>
        <end position="615"/>
    </location>
</feature>
<gene>
    <name evidence="2" type="ORF">Clacol_005683</name>
</gene>
<dbReference type="Proteomes" id="UP001050691">
    <property type="component" value="Unassembled WGS sequence"/>
</dbReference>
<feature type="compositionally biased region" description="Basic and acidic residues" evidence="1">
    <location>
        <begin position="314"/>
        <end position="323"/>
    </location>
</feature>
<dbReference type="AlphaFoldDB" id="A0AAV5AEX4"/>
<dbReference type="SUPFAM" id="SSF55753">
    <property type="entry name" value="Actin depolymerizing proteins"/>
    <property type="match status" value="1"/>
</dbReference>
<evidence type="ECO:0000313" key="2">
    <source>
        <dbReference type="EMBL" id="GJJ11450.1"/>
    </source>
</evidence>